<sequence length="265" mass="28456">MLATERLNATVTGPAGAPVLVFAHGFGCDQNMWRLVAPAFESDFRVVLYDHVGAGGSDVASYDPQTYSRLSGYAADVIDLVEELDAGPVTFVGHSVATMIGVLAEIERPDLFDRLVLVGPSARYIDEGDYIGGFSASDIDELLESMDSNYLGWSHSMAPAFMGNADDPDLVAELEESFCRADPTIARQFAEVTFRSDNRADLPMVSTPALVLQCRYDVIAPMAAGEYVRDHLPQASYVVLDAVGHCPQLSAPGPTIDAIGGFLRS</sequence>
<evidence type="ECO:0000259" key="2">
    <source>
        <dbReference type="Pfam" id="PF12697"/>
    </source>
</evidence>
<keyword evidence="3" id="KW-0378">Hydrolase</keyword>
<keyword evidence="4" id="KW-1185">Reference proteome</keyword>
<evidence type="ECO:0000256" key="1">
    <source>
        <dbReference type="ARBA" id="ARBA00008645"/>
    </source>
</evidence>
<dbReference type="GO" id="GO:0016787">
    <property type="term" value="F:hydrolase activity"/>
    <property type="evidence" value="ECO:0007669"/>
    <property type="project" value="UniProtKB-KW"/>
</dbReference>
<dbReference type="PRINTS" id="PR00111">
    <property type="entry name" value="ABHYDROLASE"/>
</dbReference>
<feature type="domain" description="AB hydrolase-1" evidence="2">
    <location>
        <begin position="20"/>
        <end position="257"/>
    </location>
</feature>
<accession>A0ABY5M9S1</accession>
<dbReference type="Pfam" id="PF12697">
    <property type="entry name" value="Abhydrolase_6"/>
    <property type="match status" value="1"/>
</dbReference>
<evidence type="ECO:0000313" key="3">
    <source>
        <dbReference type="EMBL" id="UUP13866.1"/>
    </source>
</evidence>
<organism evidence="3 4">
    <name type="scientific">Aeromicrobium wangtongii</name>
    <dbReference type="NCBI Taxonomy" id="2969247"/>
    <lineage>
        <taxon>Bacteria</taxon>
        <taxon>Bacillati</taxon>
        <taxon>Actinomycetota</taxon>
        <taxon>Actinomycetes</taxon>
        <taxon>Propionibacteriales</taxon>
        <taxon>Nocardioidaceae</taxon>
        <taxon>Aeromicrobium</taxon>
    </lineage>
</organism>
<comment type="similarity">
    <text evidence="1">Belongs to the AB hydrolase superfamily.</text>
</comment>
<dbReference type="SUPFAM" id="SSF53474">
    <property type="entry name" value="alpha/beta-Hydrolases"/>
    <property type="match status" value="1"/>
</dbReference>
<protein>
    <submittedName>
        <fullName evidence="3">Alpha/beta hydrolase</fullName>
    </submittedName>
</protein>
<evidence type="ECO:0000313" key="4">
    <source>
        <dbReference type="Proteomes" id="UP001316184"/>
    </source>
</evidence>
<reference evidence="3 4" key="1">
    <citation type="submission" date="2022-08" db="EMBL/GenBank/DDBJ databases">
        <title>novel species in genus Aeromicrobium.</title>
        <authorList>
            <person name="Ye L."/>
        </authorList>
    </citation>
    <scope>NUCLEOTIDE SEQUENCE [LARGE SCALE GENOMIC DNA]</scope>
    <source>
        <strain evidence="4">zg-Y1379</strain>
    </source>
</reference>
<gene>
    <name evidence="3" type="ORF">NQV15_00725</name>
</gene>
<proteinExistence type="inferred from homology"/>
<dbReference type="Gene3D" id="3.40.50.1820">
    <property type="entry name" value="alpha/beta hydrolase"/>
    <property type="match status" value="1"/>
</dbReference>
<dbReference type="EMBL" id="CP102173">
    <property type="protein sequence ID" value="UUP13866.1"/>
    <property type="molecule type" value="Genomic_DNA"/>
</dbReference>
<dbReference type="PANTHER" id="PTHR43039">
    <property type="entry name" value="ESTERASE-RELATED"/>
    <property type="match status" value="1"/>
</dbReference>
<dbReference type="InterPro" id="IPR029058">
    <property type="entry name" value="AB_hydrolase_fold"/>
</dbReference>
<dbReference type="InterPro" id="IPR000073">
    <property type="entry name" value="AB_hydrolase_1"/>
</dbReference>
<name>A0ABY5M9S1_9ACTN</name>
<dbReference type="RefSeq" id="WP_232402844.1">
    <property type="nucleotide sequence ID" value="NZ_CP102173.1"/>
</dbReference>
<dbReference type="Proteomes" id="UP001316184">
    <property type="component" value="Chromosome"/>
</dbReference>